<accession>A0ACB9YTC3</accession>
<dbReference type="EMBL" id="MU393525">
    <property type="protein sequence ID" value="KAI4862452.1"/>
    <property type="molecule type" value="Genomic_DNA"/>
</dbReference>
<evidence type="ECO:0000313" key="2">
    <source>
        <dbReference type="Proteomes" id="UP001497700"/>
    </source>
</evidence>
<dbReference type="Proteomes" id="UP001497700">
    <property type="component" value="Unassembled WGS sequence"/>
</dbReference>
<evidence type="ECO:0000313" key="1">
    <source>
        <dbReference type="EMBL" id="KAI4862452.1"/>
    </source>
</evidence>
<name>A0ACB9YTC3_9PEZI</name>
<reference evidence="1 2" key="1">
    <citation type="journal article" date="2022" name="New Phytol.">
        <title>Ecological generalism drives hyperdiversity of secondary metabolite gene clusters in xylarialean endophytes.</title>
        <authorList>
            <person name="Franco M.E.E."/>
            <person name="Wisecaver J.H."/>
            <person name="Arnold A.E."/>
            <person name="Ju Y.M."/>
            <person name="Slot J.C."/>
            <person name="Ahrendt S."/>
            <person name="Moore L.P."/>
            <person name="Eastman K.E."/>
            <person name="Scott K."/>
            <person name="Konkel Z."/>
            <person name="Mondo S.J."/>
            <person name="Kuo A."/>
            <person name="Hayes R.D."/>
            <person name="Haridas S."/>
            <person name="Andreopoulos B."/>
            <person name="Riley R."/>
            <person name="LaButti K."/>
            <person name="Pangilinan J."/>
            <person name="Lipzen A."/>
            <person name="Amirebrahimi M."/>
            <person name="Yan J."/>
            <person name="Adam C."/>
            <person name="Keymanesh K."/>
            <person name="Ng V."/>
            <person name="Louie K."/>
            <person name="Northen T."/>
            <person name="Drula E."/>
            <person name="Henrissat B."/>
            <person name="Hsieh H.M."/>
            <person name="Youens-Clark K."/>
            <person name="Lutzoni F."/>
            <person name="Miadlikowska J."/>
            <person name="Eastwood D.C."/>
            <person name="Hamelin R.C."/>
            <person name="Grigoriev I.V."/>
            <person name="U'Ren J.M."/>
        </authorList>
    </citation>
    <scope>NUCLEOTIDE SEQUENCE [LARGE SCALE GENOMIC DNA]</scope>
    <source>
        <strain evidence="1 2">CBS 119005</strain>
    </source>
</reference>
<proteinExistence type="predicted"/>
<protein>
    <submittedName>
        <fullName evidence="1">MNNG and nitrosoguanidine resistance protein</fullName>
    </submittedName>
</protein>
<comment type="caution">
    <text evidence="1">The sequence shown here is derived from an EMBL/GenBank/DDBJ whole genome shotgun (WGS) entry which is preliminary data.</text>
</comment>
<gene>
    <name evidence="1" type="ORF">F4820DRAFT_450933</name>
</gene>
<sequence length="548" mass="61271">MAPPRNNLPDVSGLVIAAQDDNREYSTADMSPGHADSTRGSDRTVLDPPQEYEYAGEDSRYEEPHRSAGFWEPSMKKIRGEVIFEWARMLLILSTFIIGVLSLYWAVLFHVDKNMRSLTVHVVDFDGRVAPYDYVTEPLVGPLVTAAAQQMFDAPAPQRSLGFAIVPPEQYNFDPIAVRQAVYDWHAWAAVIINPNATALLQQAVTTGNASYDPTGAVQFIIQTARQETTYANYIVPQLEALARQFTAQFGPAWSSSVVSNTSIPRDTLASAAAAVNPGVTPLQIDLRPFGPASATPSVTIGLIYLIIVAFFSFAFFLPIHMKFITPGSHPPLRFWQLIVWRIVATMSTYLFVSLMYSFVSLAFQIPFWPEPGPTTEPAFNPTAYGRGSFPVYWMVNFVGMNALGFACENVAMVIGQPWTAAWLIFWVITNVSTSFYSIDLAPGFFKWGYAWPLHHIVQASRQILFDLHSEIGLNFGVLFAWCAVNLCLFPLCCYVARWKMERERRTAERDGDSYAVYDAVAENQKKHVPKEKGTLPPIRKRGFMRGA</sequence>
<keyword evidence="2" id="KW-1185">Reference proteome</keyword>
<organism evidence="1 2">
    <name type="scientific">Hypoxylon rubiginosum</name>
    <dbReference type="NCBI Taxonomy" id="110542"/>
    <lineage>
        <taxon>Eukaryota</taxon>
        <taxon>Fungi</taxon>
        <taxon>Dikarya</taxon>
        <taxon>Ascomycota</taxon>
        <taxon>Pezizomycotina</taxon>
        <taxon>Sordariomycetes</taxon>
        <taxon>Xylariomycetidae</taxon>
        <taxon>Xylariales</taxon>
        <taxon>Hypoxylaceae</taxon>
        <taxon>Hypoxylon</taxon>
    </lineage>
</organism>